<keyword evidence="3 10" id="KW-0813">Transport</keyword>
<keyword evidence="10" id="KW-1003">Cell membrane</keyword>
<keyword evidence="7 10" id="KW-0811">Translocation</keyword>
<evidence type="ECO:0000256" key="10">
    <source>
        <dbReference type="HAMAP-Rule" id="MF_01465"/>
    </source>
</evidence>
<evidence type="ECO:0000256" key="4">
    <source>
        <dbReference type="ARBA" id="ARBA00022692"/>
    </source>
</evidence>
<dbReference type="PANTHER" id="PTHR10906">
    <property type="entry name" value="SECY/SEC61-ALPHA FAMILY MEMBER"/>
    <property type="match status" value="1"/>
</dbReference>
<reference evidence="13" key="1">
    <citation type="submission" date="2017-09" db="EMBL/GenBank/DDBJ databases">
        <title>Depth-based differentiation of microbial function through sediment-hosted aquifers and enrichment of novel symbionts in the deep terrestrial subsurface.</title>
        <authorList>
            <person name="Probst A.J."/>
            <person name="Ladd B."/>
            <person name="Jarett J.K."/>
            <person name="Geller-Mcgrath D.E."/>
            <person name="Sieber C.M.K."/>
            <person name="Emerson J.B."/>
            <person name="Anantharaman K."/>
            <person name="Thomas B.C."/>
            <person name="Malmstrom R."/>
            <person name="Stieglmeier M."/>
            <person name="Klingl A."/>
            <person name="Woyke T."/>
            <person name="Ryan C.M."/>
            <person name="Banfield J.F."/>
        </authorList>
    </citation>
    <scope>NUCLEOTIDE SEQUENCE [LARGE SCALE GENOMIC DNA]</scope>
</reference>
<keyword evidence="6 10" id="KW-1133">Transmembrane helix</keyword>
<dbReference type="GO" id="GO:0043952">
    <property type="term" value="P:protein transport by the Sec complex"/>
    <property type="evidence" value="ECO:0007669"/>
    <property type="project" value="UniProtKB-UniRule"/>
</dbReference>
<comment type="subunit">
    <text evidence="10">Component of the Sec protein translocase complex. Heterotrimer consisting of SecY, SecE and SecG subunits. The heterotrimers can form oligomers, although 1 heterotrimer is thought to be able to translocate proteins. Interacts with the ribosome. Interacts with SecDF, and other proteins may be involved. Interacts with SecA.</text>
</comment>
<dbReference type="GO" id="GO:0065002">
    <property type="term" value="P:intracellular protein transmembrane transport"/>
    <property type="evidence" value="ECO:0007669"/>
    <property type="project" value="UniProtKB-UniRule"/>
</dbReference>
<keyword evidence="8 10" id="KW-0472">Membrane</keyword>
<keyword evidence="5 10" id="KW-0653">Protein transport</keyword>
<evidence type="ECO:0000256" key="8">
    <source>
        <dbReference type="ARBA" id="ARBA00023136"/>
    </source>
</evidence>
<comment type="similarity">
    <text evidence="2 10 11">Belongs to the SecY/SEC61-alpha family.</text>
</comment>
<organism evidence="12 13">
    <name type="scientific">Candidatus Nealsonbacteria bacterium CG09_land_8_20_14_0_10_42_14</name>
    <dbReference type="NCBI Taxonomy" id="1974707"/>
    <lineage>
        <taxon>Bacteria</taxon>
        <taxon>Candidatus Nealsoniibacteriota</taxon>
    </lineage>
</organism>
<evidence type="ECO:0000256" key="6">
    <source>
        <dbReference type="ARBA" id="ARBA00022989"/>
    </source>
</evidence>
<dbReference type="Proteomes" id="UP000229675">
    <property type="component" value="Unassembled WGS sequence"/>
</dbReference>
<comment type="caution">
    <text evidence="12">The sequence shown here is derived from an EMBL/GenBank/DDBJ whole genome shotgun (WGS) entry which is preliminary data.</text>
</comment>
<dbReference type="PROSITE" id="PS00756">
    <property type="entry name" value="SECY_2"/>
    <property type="match status" value="1"/>
</dbReference>
<dbReference type="SUPFAM" id="SSF103491">
    <property type="entry name" value="Preprotein translocase SecY subunit"/>
    <property type="match status" value="1"/>
</dbReference>
<dbReference type="Gene3D" id="1.10.3370.10">
    <property type="entry name" value="SecY subunit domain"/>
    <property type="match status" value="1"/>
</dbReference>
<proteinExistence type="inferred from homology"/>
<dbReference type="InterPro" id="IPR023201">
    <property type="entry name" value="SecY_dom_sf"/>
</dbReference>
<dbReference type="FunFam" id="1.10.3370.10:FF:000001">
    <property type="entry name" value="Preprotein translocase subunit SecY"/>
    <property type="match status" value="1"/>
</dbReference>
<feature type="transmembrane region" description="Helical" evidence="10">
    <location>
        <begin position="306"/>
        <end position="326"/>
    </location>
</feature>
<dbReference type="InterPro" id="IPR002208">
    <property type="entry name" value="SecY/SEC61-alpha"/>
</dbReference>
<evidence type="ECO:0000256" key="7">
    <source>
        <dbReference type="ARBA" id="ARBA00023010"/>
    </source>
</evidence>
<protein>
    <recommendedName>
        <fullName evidence="9 10">Protein translocase subunit SecY</fullName>
    </recommendedName>
</protein>
<feature type="transmembrane region" description="Helical" evidence="10">
    <location>
        <begin position="61"/>
        <end position="94"/>
    </location>
</feature>
<evidence type="ECO:0000256" key="11">
    <source>
        <dbReference type="RuleBase" id="RU004349"/>
    </source>
</evidence>
<comment type="subcellular location">
    <subcellularLocation>
        <location evidence="10">Cell membrane</location>
        <topology evidence="10">Multi-pass membrane protein</topology>
    </subcellularLocation>
    <subcellularLocation>
        <location evidence="1">Membrane</location>
        <topology evidence="1">Multi-pass membrane protein</topology>
    </subcellularLocation>
</comment>
<sequence>MEWLNRVSQVFRIKDLRAKILFVLGIFVVFRLMANIPMPGIDIENLRSFFEQFQVFGLLNVFTGGTLANLSIIMLGLGPYITAVIIMQLLTMIFPQLERIYKEEGEAGRQKFNQYGRILTVPLAMLQGYAMLSLLQRQGAIGEMTPVLLLTSIVTVTAGCLFLMWLGELITEKGIGNGVSLLIFAGIVAGVPASIRTIIIQWDPAQIPAYLLFFGMALLIVAGVVMVNEARRNIPVSYAKRVRGMKMYGGVSTYLPLNVNPAGVIPIIFALSIMLFPGMIANFLSGAGGIVGSAAQSIGVLFENPWVYGILYFLLVGLFTYFYTAVTFDPKAIAQNLQKMGGFVPGIRPGAPTAGFLYYILNRVLLIGALFLGSIAVMPSIIQGITNVGAFTFLVGGTSLLIVVSVTLETMRQVKSQLQMREYETF</sequence>
<dbReference type="AlphaFoldDB" id="A0A2H0WXG8"/>
<feature type="transmembrane region" description="Helical" evidence="10">
    <location>
        <begin position="115"/>
        <end position="135"/>
    </location>
</feature>
<accession>A0A2H0WXG8</accession>
<feature type="transmembrane region" description="Helical" evidence="10">
    <location>
        <begin position="388"/>
        <end position="411"/>
    </location>
</feature>
<dbReference type="PRINTS" id="PR00303">
    <property type="entry name" value="SECYTRNLCASE"/>
</dbReference>
<evidence type="ECO:0000313" key="13">
    <source>
        <dbReference type="Proteomes" id="UP000229675"/>
    </source>
</evidence>
<feature type="transmembrane region" description="Helical" evidence="10">
    <location>
        <begin position="356"/>
        <end position="382"/>
    </location>
</feature>
<feature type="transmembrane region" description="Helical" evidence="10">
    <location>
        <begin position="147"/>
        <end position="167"/>
    </location>
</feature>
<dbReference type="EMBL" id="PEZD01000022">
    <property type="protein sequence ID" value="PIS17366.1"/>
    <property type="molecule type" value="Genomic_DNA"/>
</dbReference>
<dbReference type="GO" id="GO:0006605">
    <property type="term" value="P:protein targeting"/>
    <property type="evidence" value="ECO:0007669"/>
    <property type="project" value="UniProtKB-UniRule"/>
</dbReference>
<dbReference type="Pfam" id="PF00344">
    <property type="entry name" value="SecY"/>
    <property type="match status" value="1"/>
</dbReference>
<feature type="transmembrane region" description="Helical" evidence="10">
    <location>
        <begin position="20"/>
        <end position="41"/>
    </location>
</feature>
<evidence type="ECO:0000256" key="2">
    <source>
        <dbReference type="ARBA" id="ARBA00005751"/>
    </source>
</evidence>
<evidence type="ECO:0000313" key="12">
    <source>
        <dbReference type="EMBL" id="PIS17366.1"/>
    </source>
</evidence>
<keyword evidence="4 10" id="KW-0812">Transmembrane</keyword>
<dbReference type="PIRSF" id="PIRSF004557">
    <property type="entry name" value="SecY"/>
    <property type="match status" value="1"/>
</dbReference>
<evidence type="ECO:0000256" key="5">
    <source>
        <dbReference type="ARBA" id="ARBA00022927"/>
    </source>
</evidence>
<evidence type="ECO:0000256" key="9">
    <source>
        <dbReference type="ARBA" id="ARBA00039733"/>
    </source>
</evidence>
<feature type="transmembrane region" description="Helical" evidence="10">
    <location>
        <begin position="207"/>
        <end position="227"/>
    </location>
</feature>
<dbReference type="InterPro" id="IPR030659">
    <property type="entry name" value="SecY_CS"/>
</dbReference>
<gene>
    <name evidence="10" type="primary">secY</name>
    <name evidence="12" type="ORF">COT59_00915</name>
</gene>
<comment type="function">
    <text evidence="10">The central subunit of the protein translocation channel SecYEG. Consists of two halves formed by TMs 1-5 and 6-10. These two domains form a lateral gate at the front which open onto the bilayer between TMs 2 and 7, and are clamped together by SecE at the back. The channel is closed by both a pore ring composed of hydrophobic SecY resides and a short helix (helix 2A) on the extracellular side of the membrane which forms a plug. The plug probably moves laterally to allow the channel to open. The ring and the pore may move independently.</text>
</comment>
<dbReference type="GO" id="GO:0005886">
    <property type="term" value="C:plasma membrane"/>
    <property type="evidence" value="ECO:0007669"/>
    <property type="project" value="UniProtKB-SubCell"/>
</dbReference>
<dbReference type="HAMAP" id="MF_01465">
    <property type="entry name" value="SecY"/>
    <property type="match status" value="1"/>
</dbReference>
<name>A0A2H0WXG8_9BACT</name>
<feature type="transmembrane region" description="Helical" evidence="10">
    <location>
        <begin position="248"/>
        <end position="276"/>
    </location>
</feature>
<dbReference type="InterPro" id="IPR026593">
    <property type="entry name" value="SecY"/>
</dbReference>
<evidence type="ECO:0000256" key="1">
    <source>
        <dbReference type="ARBA" id="ARBA00004141"/>
    </source>
</evidence>
<dbReference type="NCBIfam" id="TIGR00967">
    <property type="entry name" value="3a0501s007"/>
    <property type="match status" value="1"/>
</dbReference>
<evidence type="ECO:0000256" key="3">
    <source>
        <dbReference type="ARBA" id="ARBA00022448"/>
    </source>
</evidence>
<feature type="transmembrane region" description="Helical" evidence="10">
    <location>
        <begin position="179"/>
        <end position="201"/>
    </location>
</feature>